<dbReference type="AlphaFoldDB" id="A0AA94UE17"/>
<evidence type="ECO:0000313" key="1">
    <source>
        <dbReference type="EMBL" id="TLH67278.1"/>
    </source>
</evidence>
<comment type="caution">
    <text evidence="1">The sequence shown here is derived from an EMBL/GenBank/DDBJ whole genome shotgun (WGS) entry which is preliminary data.</text>
</comment>
<sequence>MRLIGGWGNRSDDLQSCAERLQRSLEFMPNESAVYGAWGVWQPQSVESPYNDLVPVDTDDVEAVKRAISASTERVNAGPPTLPGQHIQFVREGIGDLESTDRHCFDYSVRAGFVDAPEPFNHLLFQLADGTDEAVLTRYLSALVIAWEPDHIAIASRKTQRAQGHKPPQVVVGLVTYVRSGTPLDVTAFDDRISTTNADGGTYIYLPGANADNPSIDHVRQVRTALGYPNV</sequence>
<dbReference type="EMBL" id="POTM01000036">
    <property type="protein sequence ID" value="TLH67278.1"/>
    <property type="molecule type" value="Genomic_DNA"/>
</dbReference>
<dbReference type="Proteomes" id="UP000309984">
    <property type="component" value="Unassembled WGS sequence"/>
</dbReference>
<evidence type="ECO:0000313" key="2">
    <source>
        <dbReference type="Proteomes" id="UP000309984"/>
    </source>
</evidence>
<name>A0AA94UE17_9MYCO</name>
<gene>
    <name evidence="1" type="ORF">C1S79_15470</name>
</gene>
<keyword evidence="2" id="KW-1185">Reference proteome</keyword>
<accession>A0AA94UE17</accession>
<protein>
    <submittedName>
        <fullName evidence="1">Uncharacterized protein</fullName>
    </submittedName>
</protein>
<reference evidence="1 2" key="1">
    <citation type="submission" date="2018-01" db="EMBL/GenBank/DDBJ databases">
        <title>Comparative genomics of Mycobacterium mucogenicum and Mycobacterium neoaurum clade members emphasizing tRNA and non-coding RNA.</title>
        <authorList>
            <person name="Behra P.R.K."/>
            <person name="Pettersson B.M.F."/>
            <person name="Das S."/>
            <person name="Dasgupta S."/>
            <person name="Kirsebom L.A."/>
        </authorList>
    </citation>
    <scope>NUCLEOTIDE SEQUENCE [LARGE SCALE GENOMIC DNA]</scope>
    <source>
        <strain evidence="1 2">DSM 45104</strain>
    </source>
</reference>
<proteinExistence type="predicted"/>
<organism evidence="1 2">
    <name type="scientific">Mycolicibacterium phocaicum</name>
    <dbReference type="NCBI Taxonomy" id="319706"/>
    <lineage>
        <taxon>Bacteria</taxon>
        <taxon>Bacillati</taxon>
        <taxon>Actinomycetota</taxon>
        <taxon>Actinomycetes</taxon>
        <taxon>Mycobacteriales</taxon>
        <taxon>Mycobacteriaceae</taxon>
        <taxon>Mycolicibacterium</taxon>
    </lineage>
</organism>